<evidence type="ECO:0000256" key="9">
    <source>
        <dbReference type="ARBA" id="ARBA00022842"/>
    </source>
</evidence>
<evidence type="ECO:0000256" key="16">
    <source>
        <dbReference type="SAM" id="MobiDB-lite"/>
    </source>
</evidence>
<dbReference type="EMBL" id="KN847572">
    <property type="protein sequence ID" value="KIV99739.1"/>
    <property type="molecule type" value="Genomic_DNA"/>
</dbReference>
<dbReference type="GO" id="GO:0005634">
    <property type="term" value="C:nucleus"/>
    <property type="evidence" value="ECO:0007669"/>
    <property type="project" value="UniProtKB-SubCell"/>
</dbReference>
<evidence type="ECO:0000256" key="8">
    <source>
        <dbReference type="ARBA" id="ARBA00022840"/>
    </source>
</evidence>
<dbReference type="EC" id="2.7.7.19" evidence="13"/>
<evidence type="ECO:0000256" key="7">
    <source>
        <dbReference type="ARBA" id="ARBA00022741"/>
    </source>
</evidence>
<dbReference type="OrthoDB" id="412748at2759"/>
<evidence type="ECO:0000256" key="2">
    <source>
        <dbReference type="ARBA" id="ARBA00004123"/>
    </source>
</evidence>
<keyword evidence="12 13" id="KW-0539">Nucleus</keyword>
<dbReference type="InterPro" id="IPR011068">
    <property type="entry name" value="NuclTrfase_I-like_C"/>
</dbReference>
<dbReference type="VEuPathDB" id="FungiDB:PV09_08664"/>
<dbReference type="SUPFAM" id="SSF81631">
    <property type="entry name" value="PAP/OAS1 substrate-binding domain"/>
    <property type="match status" value="1"/>
</dbReference>
<dbReference type="PANTHER" id="PTHR10682">
    <property type="entry name" value="POLY A POLYMERASE"/>
    <property type="match status" value="1"/>
</dbReference>
<feature type="compositionally biased region" description="Polar residues" evidence="16">
    <location>
        <begin position="557"/>
        <end position="566"/>
    </location>
</feature>
<dbReference type="GeneID" id="27316637"/>
<dbReference type="InterPro" id="IPR007010">
    <property type="entry name" value="PolA_pol_RNA-bd_dom"/>
</dbReference>
<dbReference type="FunFam" id="3.30.70.590:FF:000003">
    <property type="entry name" value="Poly(A) polymerase"/>
    <property type="match status" value="1"/>
</dbReference>
<dbReference type="GO" id="GO:1990817">
    <property type="term" value="F:poly(A) RNA polymerase activity"/>
    <property type="evidence" value="ECO:0007669"/>
    <property type="project" value="UniProtKB-UniRule"/>
</dbReference>
<dbReference type="InterPro" id="IPR043519">
    <property type="entry name" value="NT_sf"/>
</dbReference>
<dbReference type="GO" id="GO:0005524">
    <property type="term" value="F:ATP binding"/>
    <property type="evidence" value="ECO:0007669"/>
    <property type="project" value="UniProtKB-UniRule"/>
</dbReference>
<evidence type="ECO:0000256" key="1">
    <source>
        <dbReference type="ARBA" id="ARBA00001936"/>
    </source>
</evidence>
<feature type="domain" description="Poly(A) polymerase RNA-binding" evidence="17">
    <location>
        <begin position="357"/>
        <end position="544"/>
    </location>
</feature>
<dbReference type="InterPro" id="IPR007012">
    <property type="entry name" value="PolA_pol_cen_dom"/>
</dbReference>
<dbReference type="Proteomes" id="UP000053259">
    <property type="component" value="Unassembled WGS sequence"/>
</dbReference>
<evidence type="ECO:0000256" key="15">
    <source>
        <dbReference type="PIRSR" id="PIRSR018425-2"/>
    </source>
</evidence>
<evidence type="ECO:0000259" key="18">
    <source>
        <dbReference type="Pfam" id="PF04928"/>
    </source>
</evidence>
<comment type="function">
    <text evidence="13">Polymerase that creates the 3'-poly(A) tail of mRNA's.</text>
</comment>
<feature type="binding site" evidence="14">
    <location>
        <position position="219"/>
    </location>
    <ligand>
        <name>ATP</name>
        <dbReference type="ChEBI" id="CHEBI:30616"/>
    </ligand>
</feature>
<dbReference type="InterPro" id="IPR014492">
    <property type="entry name" value="PolyA_polymerase"/>
</dbReference>
<feature type="binding site" evidence="15">
    <location>
        <position position="158"/>
    </location>
    <ligand>
        <name>Mg(2+)</name>
        <dbReference type="ChEBI" id="CHEBI:18420"/>
        <label>2</label>
        <note>catalytic</note>
    </ligand>
</feature>
<dbReference type="Gene3D" id="1.10.1410.10">
    <property type="match status" value="1"/>
</dbReference>
<dbReference type="STRING" id="253628.A0A0D2AL07"/>
<keyword evidence="5 13" id="KW-0808">Transferase</keyword>
<comment type="cofactor">
    <cofactor evidence="15">
        <name>Mg(2+)</name>
        <dbReference type="ChEBI" id="CHEBI:18420"/>
    </cofactor>
    <text evidence="15">Binds 2 magnesium ions. Also active with manganese.</text>
</comment>
<dbReference type="GO" id="GO:0003723">
    <property type="term" value="F:RNA binding"/>
    <property type="evidence" value="ECO:0007669"/>
    <property type="project" value="UniProtKB-UniRule"/>
</dbReference>
<feature type="region of interest" description="Disordered" evidence="16">
    <location>
        <begin position="534"/>
        <end position="578"/>
    </location>
</feature>
<proteinExistence type="inferred from homology"/>
<gene>
    <name evidence="20" type="ORF">PV09_08664</name>
</gene>
<protein>
    <recommendedName>
        <fullName evidence="13">Poly(A) polymerase</fullName>
        <ecNumber evidence="13">2.7.7.19</ecNumber>
    </recommendedName>
</protein>
<feature type="domain" description="Poly(A) polymerase central" evidence="18">
    <location>
        <begin position="211"/>
        <end position="355"/>
    </location>
</feature>
<keyword evidence="7 13" id="KW-0547">Nucleotide-binding</keyword>
<feature type="binding site" evidence="14">
    <location>
        <position position="158"/>
    </location>
    <ligand>
        <name>ATP</name>
        <dbReference type="ChEBI" id="CHEBI:30616"/>
    </ligand>
</feature>
<dbReference type="GO" id="GO:0046872">
    <property type="term" value="F:metal ion binding"/>
    <property type="evidence" value="ECO:0007669"/>
    <property type="project" value="UniProtKB-KW"/>
</dbReference>
<feature type="binding site" evidence="15">
    <location>
        <position position="103"/>
    </location>
    <ligand>
        <name>Mg(2+)</name>
        <dbReference type="ChEBI" id="CHEBI:18420"/>
        <label>2</label>
        <note>catalytic</note>
    </ligand>
</feature>
<feature type="binding site" evidence="15">
    <location>
        <position position="103"/>
    </location>
    <ligand>
        <name>Mg(2+)</name>
        <dbReference type="ChEBI" id="CHEBI:18420"/>
        <label>1</label>
        <note>catalytic</note>
    </ligand>
</feature>
<keyword evidence="6 15" id="KW-0479">Metal-binding</keyword>
<feature type="binding site" evidence="15">
    <location>
        <position position="101"/>
    </location>
    <ligand>
        <name>Mg(2+)</name>
        <dbReference type="ChEBI" id="CHEBI:18420"/>
        <label>2</label>
        <note>catalytic</note>
    </ligand>
</feature>
<dbReference type="FunCoup" id="A0A0D2AL07">
    <property type="interactions" value="971"/>
</dbReference>
<dbReference type="GO" id="GO:0006397">
    <property type="term" value="P:mRNA processing"/>
    <property type="evidence" value="ECO:0007669"/>
    <property type="project" value="UniProtKB-KW"/>
</dbReference>
<evidence type="ECO:0000256" key="10">
    <source>
        <dbReference type="ARBA" id="ARBA00022884"/>
    </source>
</evidence>
<feature type="binding site" evidence="14">
    <location>
        <begin position="237"/>
        <end position="238"/>
    </location>
    <ligand>
        <name>ATP</name>
        <dbReference type="ChEBI" id="CHEBI:30616"/>
    </ligand>
</feature>
<evidence type="ECO:0000256" key="4">
    <source>
        <dbReference type="ARBA" id="ARBA00022664"/>
    </source>
</evidence>
<feature type="domain" description="Poly(A) polymerase nucleotidyltransferase" evidence="19">
    <location>
        <begin position="9"/>
        <end position="204"/>
    </location>
</feature>
<keyword evidence="11" id="KW-0464">Manganese</keyword>
<evidence type="ECO:0000256" key="6">
    <source>
        <dbReference type="ARBA" id="ARBA00022723"/>
    </source>
</evidence>
<comment type="subcellular location">
    <subcellularLocation>
        <location evidence="2 13">Nucleus</location>
    </subcellularLocation>
</comment>
<dbReference type="SUPFAM" id="SSF55003">
    <property type="entry name" value="PAP/Archaeal CCA-adding enzyme, C-terminal domain"/>
    <property type="match status" value="1"/>
</dbReference>
<name>A0A0D2AL07_9PEZI</name>
<dbReference type="RefSeq" id="XP_016209608.1">
    <property type="nucleotide sequence ID" value="XM_016362595.1"/>
</dbReference>
<dbReference type="PANTHER" id="PTHR10682:SF10">
    <property type="entry name" value="POLYNUCLEOTIDE ADENYLYLTRANSFERASE"/>
    <property type="match status" value="1"/>
</dbReference>
<dbReference type="Pfam" id="PF04928">
    <property type="entry name" value="PAP_central"/>
    <property type="match status" value="1"/>
</dbReference>
<dbReference type="FunFam" id="1.10.1410.10:FF:000001">
    <property type="entry name" value="Putative poly(A) polymerase gamma"/>
    <property type="match status" value="1"/>
</dbReference>
<reference evidence="20 21" key="1">
    <citation type="submission" date="2015-01" db="EMBL/GenBank/DDBJ databases">
        <title>The Genome Sequence of Ochroconis gallopava CBS43764.</title>
        <authorList>
            <consortium name="The Broad Institute Genomics Platform"/>
            <person name="Cuomo C."/>
            <person name="de Hoog S."/>
            <person name="Gorbushina A."/>
            <person name="Stielow B."/>
            <person name="Teixiera M."/>
            <person name="Abouelleil A."/>
            <person name="Chapman S.B."/>
            <person name="Priest M."/>
            <person name="Young S.K."/>
            <person name="Wortman J."/>
            <person name="Nusbaum C."/>
            <person name="Birren B."/>
        </authorList>
    </citation>
    <scope>NUCLEOTIDE SEQUENCE [LARGE SCALE GENOMIC DNA]</scope>
    <source>
        <strain evidence="20 21">CBS 43764</strain>
    </source>
</reference>
<dbReference type="InterPro" id="IPR048840">
    <property type="entry name" value="PolA_pol_NTPase"/>
</dbReference>
<dbReference type="FunFam" id="3.30.460.10:FF:000002">
    <property type="entry name" value="Poly(A) polymerase alpha, putative"/>
    <property type="match status" value="1"/>
</dbReference>
<feature type="region of interest" description="Disordered" evidence="16">
    <location>
        <begin position="595"/>
        <end position="614"/>
    </location>
</feature>
<keyword evidence="8 13" id="KW-0067">ATP-binding</keyword>
<keyword evidence="9 15" id="KW-0460">Magnesium</keyword>
<evidence type="ECO:0000313" key="21">
    <source>
        <dbReference type="Proteomes" id="UP000053259"/>
    </source>
</evidence>
<feature type="binding site" evidence="14">
    <location>
        <begin position="101"/>
        <end position="103"/>
    </location>
    <ligand>
        <name>ATP</name>
        <dbReference type="ChEBI" id="CHEBI:30616"/>
    </ligand>
</feature>
<organism evidence="20 21">
    <name type="scientific">Verruconis gallopava</name>
    <dbReference type="NCBI Taxonomy" id="253628"/>
    <lineage>
        <taxon>Eukaryota</taxon>
        <taxon>Fungi</taxon>
        <taxon>Dikarya</taxon>
        <taxon>Ascomycota</taxon>
        <taxon>Pezizomycotina</taxon>
        <taxon>Dothideomycetes</taxon>
        <taxon>Pleosporomycetidae</taxon>
        <taxon>Venturiales</taxon>
        <taxon>Sympoventuriaceae</taxon>
        <taxon>Verruconis</taxon>
    </lineage>
</organism>
<dbReference type="Pfam" id="PF20750">
    <property type="entry name" value="PAP_NTPase"/>
    <property type="match status" value="1"/>
</dbReference>
<feature type="binding site" evidence="14">
    <location>
        <position position="228"/>
    </location>
    <ligand>
        <name>ATP</name>
        <dbReference type="ChEBI" id="CHEBI:30616"/>
    </ligand>
</feature>
<accession>A0A0D2AL07</accession>
<dbReference type="SUPFAM" id="SSF81301">
    <property type="entry name" value="Nucleotidyltransferase"/>
    <property type="match status" value="1"/>
</dbReference>
<dbReference type="PIRSF" id="PIRSF018425">
    <property type="entry name" value="PolyA_polymerase"/>
    <property type="match status" value="1"/>
</dbReference>
<dbReference type="CDD" id="cd05402">
    <property type="entry name" value="NT_PAP_TUTase"/>
    <property type="match status" value="1"/>
</dbReference>
<keyword evidence="4 13" id="KW-0507">mRNA processing</keyword>
<dbReference type="GO" id="GO:0031123">
    <property type="term" value="P:RNA 3'-end processing"/>
    <property type="evidence" value="ECO:0007669"/>
    <property type="project" value="InterPro"/>
</dbReference>
<comment type="catalytic activity">
    <reaction evidence="13">
        <text>RNA(n) + ATP = RNA(n)-3'-adenine ribonucleotide + diphosphate</text>
        <dbReference type="Rhea" id="RHEA:11332"/>
        <dbReference type="Rhea" id="RHEA-COMP:14527"/>
        <dbReference type="Rhea" id="RHEA-COMP:17347"/>
        <dbReference type="ChEBI" id="CHEBI:30616"/>
        <dbReference type="ChEBI" id="CHEBI:33019"/>
        <dbReference type="ChEBI" id="CHEBI:140395"/>
        <dbReference type="ChEBI" id="CHEBI:173115"/>
        <dbReference type="EC" id="2.7.7.19"/>
    </reaction>
</comment>
<sequence length="614" mass="68899">MASAQQQWGITPPVSMDLPTEHELKLDEQMREELKRQNNFETADGLDKRKRVLAHFDEIAKMFVKKIAKDKNYPQSVQDNSGGLVTTYGSYRLGVINPGSDIDTLLVAPKHVDREDFLAQFPTILKNNSPKGMVQECVVVSEAFVPIIKIVYDGIDVDLIFVALKQSSVPDGIDLKDNNLLRGLDDTDLRSINGVRVTDEILSVIPQQKAFKTALRAIKLWAQRHAVYSNISGFPGGVAWAMMVARVCQLYPMACGSVIVGKVLDLIARWNWPRPIQLKQYAKGPLEVREWNPALYPGDRRHIMPVITPAYPSMCATNNITPSTKEVIIRELKAGGAIYNDIYHGKKTWKALFEKHTFFTSSYKYYLSVIAMSRCEPAHQVWSGLVHSKVRRLVMAIENADSGVNIAHPFPDGFDRVHKCRTEEEVDSILHGDMRFLTKLTDEEIKARNAAAEALSKNNKDPKTVPEVQGDIRTIYTTTFYIGLELSNTGNKKLDISWPVAEFKTICLDWEELVKETMSVCTVHTRNYDLPADVFSEGEKRPEKPKKKKGTKGAATNGSKTPTPNDVTKKRALDAEVRSRTTAAALDMRCHYKDLPPTNEWLPSTAVLSTGRAQ</sequence>
<dbReference type="Gene3D" id="3.30.460.10">
    <property type="entry name" value="Beta Polymerase, domain 2"/>
    <property type="match status" value="1"/>
</dbReference>
<evidence type="ECO:0000256" key="13">
    <source>
        <dbReference type="PIRNR" id="PIRNR018425"/>
    </source>
</evidence>
<evidence type="ECO:0000256" key="3">
    <source>
        <dbReference type="ARBA" id="ARBA00010912"/>
    </source>
</evidence>
<evidence type="ECO:0000256" key="11">
    <source>
        <dbReference type="ARBA" id="ARBA00023211"/>
    </source>
</evidence>
<keyword evidence="21" id="KW-1185">Reference proteome</keyword>
<evidence type="ECO:0000256" key="14">
    <source>
        <dbReference type="PIRSR" id="PIRSR018425-1"/>
    </source>
</evidence>
<dbReference type="Gene3D" id="3.30.70.590">
    <property type="entry name" value="Poly(A) polymerase predicted RNA binding domain"/>
    <property type="match status" value="1"/>
</dbReference>
<keyword evidence="10" id="KW-0694">RNA-binding</keyword>
<dbReference type="EMBL" id="KN847572">
    <property type="protein sequence ID" value="KIV99738.1"/>
    <property type="molecule type" value="Genomic_DNA"/>
</dbReference>
<evidence type="ECO:0000256" key="5">
    <source>
        <dbReference type="ARBA" id="ARBA00022679"/>
    </source>
</evidence>
<evidence type="ECO:0000259" key="17">
    <source>
        <dbReference type="Pfam" id="PF04926"/>
    </source>
</evidence>
<comment type="similarity">
    <text evidence="3 13">Belongs to the poly(A) polymerase family.</text>
</comment>
<comment type="cofactor">
    <cofactor evidence="1">
        <name>Mn(2+)</name>
        <dbReference type="ChEBI" id="CHEBI:29035"/>
    </cofactor>
</comment>
<dbReference type="AlphaFoldDB" id="A0A0D2AL07"/>
<feature type="compositionally biased region" description="Basic and acidic residues" evidence="16">
    <location>
        <begin position="567"/>
        <end position="578"/>
    </location>
</feature>
<dbReference type="RefSeq" id="XP_016209609.1">
    <property type="nucleotide sequence ID" value="XM_016362596.1"/>
</dbReference>
<feature type="binding site" evidence="15">
    <location>
        <position position="101"/>
    </location>
    <ligand>
        <name>Mg(2+)</name>
        <dbReference type="ChEBI" id="CHEBI:18420"/>
        <label>1</label>
        <note>catalytic</note>
    </ligand>
</feature>
<dbReference type="Pfam" id="PF04926">
    <property type="entry name" value="PAP_RNA-bind"/>
    <property type="match status" value="1"/>
</dbReference>
<evidence type="ECO:0000313" key="20">
    <source>
        <dbReference type="EMBL" id="KIV99738.1"/>
    </source>
</evidence>
<evidence type="ECO:0000259" key="19">
    <source>
        <dbReference type="Pfam" id="PF20750"/>
    </source>
</evidence>
<evidence type="ECO:0000256" key="12">
    <source>
        <dbReference type="ARBA" id="ARBA00023242"/>
    </source>
</evidence>